<proteinExistence type="predicted"/>
<accession>A0A511NJH0</accession>
<protein>
    <submittedName>
        <fullName evidence="1">Uncharacterized protein</fullName>
    </submittedName>
</protein>
<evidence type="ECO:0000313" key="2">
    <source>
        <dbReference type="Proteomes" id="UP000321245"/>
    </source>
</evidence>
<dbReference type="RefSeq" id="WP_019976766.1">
    <property type="nucleotide sequence ID" value="NZ_BJXC01000017.1"/>
</dbReference>
<dbReference type="OrthoDB" id="9880969at2"/>
<dbReference type="GeneID" id="84651333"/>
<dbReference type="Proteomes" id="UP000321245">
    <property type="component" value="Unassembled WGS sequence"/>
</dbReference>
<evidence type="ECO:0000313" key="1">
    <source>
        <dbReference type="EMBL" id="GEM52638.1"/>
    </source>
</evidence>
<dbReference type="STRING" id="1218108.GCA_000382425_03297"/>
<dbReference type="AlphaFoldDB" id="A0A511NJH0"/>
<comment type="caution">
    <text evidence="1">The sequence shown here is derived from an EMBL/GenBank/DDBJ whole genome shotgun (WGS) entry which is preliminary data.</text>
</comment>
<gene>
    <name evidence="1" type="ORF">EB1_24280</name>
</gene>
<reference evidence="1 2" key="1">
    <citation type="submission" date="2019-07" db="EMBL/GenBank/DDBJ databases">
        <title>Whole genome shotgun sequence of Empedobacter brevis NBRC 14943.</title>
        <authorList>
            <person name="Hosoyama A."/>
            <person name="Uohara A."/>
            <person name="Ohji S."/>
            <person name="Ichikawa N."/>
        </authorList>
    </citation>
    <scope>NUCLEOTIDE SEQUENCE [LARGE SCALE GENOMIC DNA]</scope>
    <source>
        <strain evidence="1 2">NBRC 14943</strain>
    </source>
</reference>
<dbReference type="EMBL" id="BJXC01000017">
    <property type="protein sequence ID" value="GEM52638.1"/>
    <property type="molecule type" value="Genomic_DNA"/>
</dbReference>
<name>A0A511NJH0_9FLAO</name>
<keyword evidence="2" id="KW-1185">Reference proteome</keyword>
<sequence>MKVLQILIFIILFVSNCYPKKCENSTIKIDEIVLDKMYKHDIEYCALVNNSLKGDKLSFKEIIFLDVNFLDGESAYLHSYYIYVITKKLGDNHVYFLLKDMNKNELKSYYSILNSGIHYENVNKSIKSEFPKLYTELWKNKNPINY</sequence>
<organism evidence="1 2">
    <name type="scientific">Empedobacter brevis NBRC 14943 = ATCC 43319</name>
    <dbReference type="NCBI Taxonomy" id="1218108"/>
    <lineage>
        <taxon>Bacteria</taxon>
        <taxon>Pseudomonadati</taxon>
        <taxon>Bacteroidota</taxon>
        <taxon>Flavobacteriia</taxon>
        <taxon>Flavobacteriales</taxon>
        <taxon>Weeksellaceae</taxon>
        <taxon>Empedobacter</taxon>
    </lineage>
</organism>